<gene>
    <name evidence="1" type="ORF">GLOIN_2v1453111</name>
</gene>
<comment type="caution">
    <text evidence="1">The sequence shown here is derived from an EMBL/GenBank/DDBJ whole genome shotgun (WGS) entry which is preliminary data.</text>
</comment>
<keyword evidence="1" id="KW-0067">ATP-binding</keyword>
<reference evidence="1 2" key="1">
    <citation type="journal article" date="2013" name="Proc. Natl. Acad. Sci. U.S.A.">
        <title>Genome of an arbuscular mycorrhizal fungus provides insight into the oldest plant symbiosis.</title>
        <authorList>
            <person name="Tisserant E."/>
            <person name="Malbreil M."/>
            <person name="Kuo A."/>
            <person name="Kohler A."/>
            <person name="Symeonidi A."/>
            <person name="Balestrini R."/>
            <person name="Charron P."/>
            <person name="Duensing N."/>
            <person name="Frei Dit Frey N."/>
            <person name="Gianinazzi-Pearson V."/>
            <person name="Gilbert L.B."/>
            <person name="Handa Y."/>
            <person name="Herr J.R."/>
            <person name="Hijri M."/>
            <person name="Koul R."/>
            <person name="Kawaguchi M."/>
            <person name="Krajinski F."/>
            <person name="Lammers P.J."/>
            <person name="Masclaux F.G."/>
            <person name="Murat C."/>
            <person name="Morin E."/>
            <person name="Ndikumana S."/>
            <person name="Pagni M."/>
            <person name="Petitpierre D."/>
            <person name="Requena N."/>
            <person name="Rosikiewicz P."/>
            <person name="Riley R."/>
            <person name="Saito K."/>
            <person name="San Clemente H."/>
            <person name="Shapiro H."/>
            <person name="van Tuinen D."/>
            <person name="Becard G."/>
            <person name="Bonfante P."/>
            <person name="Paszkowski U."/>
            <person name="Shachar-Hill Y.Y."/>
            <person name="Tuskan G.A."/>
            <person name="Young P.W."/>
            <person name="Sanders I.R."/>
            <person name="Henrissat B."/>
            <person name="Rensing S.A."/>
            <person name="Grigoriev I.V."/>
            <person name="Corradi N."/>
            <person name="Roux C."/>
            <person name="Martin F."/>
        </authorList>
    </citation>
    <scope>NUCLEOTIDE SEQUENCE [LARGE SCALE GENOMIC DNA]</scope>
    <source>
        <strain evidence="1 2">DAOM 197198</strain>
    </source>
</reference>
<keyword evidence="1" id="KW-0547">Nucleotide-binding</keyword>
<sequence length="71" mass="8297">MTINKSQGQTLNRVFLYLLQPVFSHGQLYIALSRVTSYRYIKILTGENNGCQTKNVVYNDNIILHEQLFFK</sequence>
<name>A0A2P4QC10_RHIID</name>
<keyword evidence="2" id="KW-1185">Reference proteome</keyword>
<accession>A0A2P4QC10</accession>
<dbReference type="Proteomes" id="UP000018888">
    <property type="component" value="Unassembled WGS sequence"/>
</dbReference>
<evidence type="ECO:0000313" key="2">
    <source>
        <dbReference type="Proteomes" id="UP000018888"/>
    </source>
</evidence>
<reference evidence="1 2" key="2">
    <citation type="journal article" date="2018" name="New Phytol.">
        <title>High intraspecific genome diversity in the model arbuscular mycorrhizal symbiont Rhizophagus irregularis.</title>
        <authorList>
            <person name="Chen E.C.H."/>
            <person name="Morin E."/>
            <person name="Beaudet D."/>
            <person name="Noel J."/>
            <person name="Yildirir G."/>
            <person name="Ndikumana S."/>
            <person name="Charron P."/>
            <person name="St-Onge C."/>
            <person name="Giorgi J."/>
            <person name="Kruger M."/>
            <person name="Marton T."/>
            <person name="Ropars J."/>
            <person name="Grigoriev I.V."/>
            <person name="Hainaut M."/>
            <person name="Henrissat B."/>
            <person name="Roux C."/>
            <person name="Martin F."/>
            <person name="Corradi N."/>
        </authorList>
    </citation>
    <scope>NUCLEOTIDE SEQUENCE [LARGE SCALE GENOMIC DNA]</scope>
    <source>
        <strain evidence="1 2">DAOM 197198</strain>
    </source>
</reference>
<proteinExistence type="predicted"/>
<dbReference type="InterPro" id="IPR027417">
    <property type="entry name" value="P-loop_NTPase"/>
</dbReference>
<dbReference type="EMBL" id="AUPC02000064">
    <property type="protein sequence ID" value="POG75183.1"/>
    <property type="molecule type" value="Genomic_DNA"/>
</dbReference>
<dbReference type="AlphaFoldDB" id="A0A2P4QC10"/>
<dbReference type="CDD" id="cd18809">
    <property type="entry name" value="SF1_C_RecD"/>
    <property type="match status" value="1"/>
</dbReference>
<keyword evidence="1" id="KW-0347">Helicase</keyword>
<dbReference type="GO" id="GO:0004386">
    <property type="term" value="F:helicase activity"/>
    <property type="evidence" value="ECO:0007669"/>
    <property type="project" value="UniProtKB-KW"/>
</dbReference>
<protein>
    <submittedName>
        <fullName evidence="1">Helicase</fullName>
    </submittedName>
</protein>
<organism evidence="1 2">
    <name type="scientific">Rhizophagus irregularis (strain DAOM 181602 / DAOM 197198 / MUCL 43194)</name>
    <name type="common">Arbuscular mycorrhizal fungus</name>
    <name type="synonym">Glomus intraradices</name>
    <dbReference type="NCBI Taxonomy" id="747089"/>
    <lineage>
        <taxon>Eukaryota</taxon>
        <taxon>Fungi</taxon>
        <taxon>Fungi incertae sedis</taxon>
        <taxon>Mucoromycota</taxon>
        <taxon>Glomeromycotina</taxon>
        <taxon>Glomeromycetes</taxon>
        <taxon>Glomerales</taxon>
        <taxon>Glomeraceae</taxon>
        <taxon>Rhizophagus</taxon>
    </lineage>
</organism>
<keyword evidence="1" id="KW-0378">Hydrolase</keyword>
<dbReference type="SUPFAM" id="SSF52540">
    <property type="entry name" value="P-loop containing nucleoside triphosphate hydrolases"/>
    <property type="match status" value="1"/>
</dbReference>
<evidence type="ECO:0000313" key="1">
    <source>
        <dbReference type="EMBL" id="POG75183.1"/>
    </source>
</evidence>